<gene>
    <name evidence="1" type="ORF">PEB0149_006540</name>
</gene>
<name>A0A1R0F8E5_9HYPH</name>
<protein>
    <submittedName>
        <fullName evidence="1">Uncharacterized protein</fullName>
    </submittedName>
</protein>
<dbReference type="EMBL" id="LXYT01000002">
    <property type="protein sequence ID" value="OLY43230.1"/>
    <property type="molecule type" value="Genomic_DNA"/>
</dbReference>
<dbReference type="AlphaFoldDB" id="A0A1R0F8E5"/>
<dbReference type="Proteomes" id="UP000187344">
    <property type="component" value="Unassembled WGS sequence"/>
</dbReference>
<sequence>MFTQDVKNKTTGFGLIFQEYLVLKMRITNLIVLLLVIIFSLPAQSAGIRKDVDEYAGTRCNTPAKGSGIVAGYFSGLTDNPIVSSDGFVPVDRFRCFKSMDECRGWLYTMESLYGAPPPTATLCTRY</sequence>
<keyword evidence="2" id="KW-1185">Reference proteome</keyword>
<organism evidence="1 2">
    <name type="scientific">Bartonella apis</name>
    <dbReference type="NCBI Taxonomy" id="1686310"/>
    <lineage>
        <taxon>Bacteria</taxon>
        <taxon>Pseudomonadati</taxon>
        <taxon>Pseudomonadota</taxon>
        <taxon>Alphaproteobacteria</taxon>
        <taxon>Hyphomicrobiales</taxon>
        <taxon>Bartonellaceae</taxon>
        <taxon>Bartonella</taxon>
    </lineage>
</organism>
<reference evidence="1 2" key="1">
    <citation type="submission" date="2016-12" db="EMBL/GenBank/DDBJ databases">
        <title>Comparative genomics of Bartonella apis.</title>
        <authorList>
            <person name="Engel P."/>
        </authorList>
    </citation>
    <scope>NUCLEOTIDE SEQUENCE [LARGE SCALE GENOMIC DNA]</scope>
    <source>
        <strain evidence="1 2">PEB0149</strain>
    </source>
</reference>
<evidence type="ECO:0000313" key="1">
    <source>
        <dbReference type="EMBL" id="OLY43230.1"/>
    </source>
</evidence>
<evidence type="ECO:0000313" key="2">
    <source>
        <dbReference type="Proteomes" id="UP000187344"/>
    </source>
</evidence>
<comment type="caution">
    <text evidence="1">The sequence shown here is derived from an EMBL/GenBank/DDBJ whole genome shotgun (WGS) entry which is preliminary data.</text>
</comment>
<accession>A0A1R0F8E5</accession>
<proteinExistence type="predicted"/>